<evidence type="ECO:0000256" key="4">
    <source>
        <dbReference type="ARBA" id="ARBA00022801"/>
    </source>
</evidence>
<evidence type="ECO:0000259" key="6">
    <source>
        <dbReference type="SMART" id="SM00775"/>
    </source>
</evidence>
<dbReference type="InterPro" id="IPR031703">
    <property type="entry name" value="Lipin_mid"/>
</dbReference>
<dbReference type="Proteomes" id="UP000283530">
    <property type="component" value="Unassembled WGS sequence"/>
</dbReference>
<dbReference type="EC" id="3.1.3.4" evidence="3"/>
<dbReference type="PANTHER" id="PTHR12181:SF12">
    <property type="entry name" value="PHOSPHATIDATE PHOSPHATASE"/>
    <property type="match status" value="1"/>
</dbReference>
<comment type="cofactor">
    <cofactor evidence="1">
        <name>Mg(2+)</name>
        <dbReference type="ChEBI" id="CHEBI:18420"/>
    </cofactor>
</comment>
<dbReference type="EMBL" id="QPKB01000008">
    <property type="protein sequence ID" value="RWR90064.1"/>
    <property type="molecule type" value="Genomic_DNA"/>
</dbReference>
<sequence>MNAVGRFITQSVYTVSGPFHPFGGAVDIIVVEQQDGSFKSSPWYVKFGKFQGVLKTREKIVNVSVNGVEAGFHMYLNHKGEAYFLKEADGGEENSDFLSSSSGNKTDEQSQTGRMKKAESLNLDDARSNQATHVNMSNEKIVVRTNSTRSRMFGRMFGQKSVKDGDRLRKGNISMERISSLERAEIAADLLEMKWSTNLPTKNWKIKKASGSKPSASETAVVEVNKVVEVSVEEVCKDVKVSVIEAPEVVTRDSDDIWCLKSHEKVLALPTSEASDSADSHEIISELSAVEINEVGEENAGSDVMARQSALQTSSPDLEEASSVHSSDFAHSNTGQVSDRGDFHIKHYGFREECEERTVSSNIYSGMARRSSVAVDVYSGDVDTHTLDFSSREYAEVGFSSGVSYEASILISEVNSEPEYGAPMSRKNSNGCKDSELSRSDNSCCHDSNASNASKAISENSLVKSIVGAPSMDDVGQTITESHPSIDIYLPSSSSVEVEMVEVAQDAIVERFPPERTLEMVATFENQSAIFENKSQIISPTCPVCGNEAINVEACTELTFCVQMDEDDRTSDSVEETQSCCTCTHFGDSINQVQEVENPEEEVKTCGLYLSSEIIIGPQKDTLISPAAELVNSSMQSPDSLEDEQFPISDIDNFGLFSSDEVTTGNHPVEDTKEEQVSNDMRHETSVSKSQSFGSCSFSTTSSNPEEFVQESSPNAIQVLPKEIRTQSSPICIPRGQMHSGDGIRSVGSLPNIRSHRHDFGWSDVQQPLSRSLDVSSGSPNWDILGNGFSSTSKSKATFQNSLVQDNSATDVSAAAVGALGTMEHEGMSTGPAVDMSLCKHLLFKGMGAEAASQAFNAEKIDLEKFRGLGPSIVKNERLIVRIAGHYFPWDAAAPIILGMFSFGQEFVFKPEGMIAVDQEEKITTSELLATVVPPGGGWRLWPFPSKKMKTVNSAQSPLDATKGMDANNASESFQSKSMNKTAAMKKKVVRSIVPTSEQLASLNLKAGRNVITFTFSTAMLGRQQVDARVYLWKWNTRIVVSDVDGTITKSDVLGQFMPLVGKDWSQTGVAHLFSAIKENGYQLLFLSARAISQAYLTRQFLFNLKQDGKGLPEGPVVISPDGLFPSLIREVIRRAPHEFKISCLEGIRALFPLDCNPFYAGFGNRHTDEISYLKVGIPKSKIFIINPKGEVVINRRVNTKSYTSLHELVNGMFPPTMSTEQEDFNSWNYWKMPLPEINI</sequence>
<keyword evidence="4" id="KW-0378">Hydrolase</keyword>
<accession>A0A3S3N0W2</accession>
<name>A0A3S3N0W2_9MAGN</name>
<dbReference type="PANTHER" id="PTHR12181">
    <property type="entry name" value="LIPIN"/>
    <property type="match status" value="1"/>
</dbReference>
<dbReference type="GO" id="GO:0008195">
    <property type="term" value="F:phosphatidate phosphatase activity"/>
    <property type="evidence" value="ECO:0007669"/>
    <property type="project" value="UniProtKB-EC"/>
</dbReference>
<evidence type="ECO:0000256" key="2">
    <source>
        <dbReference type="ARBA" id="ARBA00005476"/>
    </source>
</evidence>
<dbReference type="InterPro" id="IPR036412">
    <property type="entry name" value="HAD-like_sf"/>
</dbReference>
<dbReference type="STRING" id="337451.A0A3S3N0W2"/>
<dbReference type="Pfam" id="PF16876">
    <property type="entry name" value="Lipin_mid"/>
    <property type="match status" value="1"/>
</dbReference>
<dbReference type="Pfam" id="PF04571">
    <property type="entry name" value="Lipin_N"/>
    <property type="match status" value="1"/>
</dbReference>
<feature type="region of interest" description="Disordered" evidence="5">
    <location>
        <begin position="419"/>
        <end position="443"/>
    </location>
</feature>
<keyword evidence="8" id="KW-1185">Reference proteome</keyword>
<feature type="compositionally biased region" description="Polar residues" evidence="5">
    <location>
        <begin position="96"/>
        <end position="113"/>
    </location>
</feature>
<dbReference type="InterPro" id="IPR007651">
    <property type="entry name" value="Lipin_N"/>
</dbReference>
<gene>
    <name evidence="7" type="ORF">CKAN_01914400</name>
</gene>
<dbReference type="InterPro" id="IPR026058">
    <property type="entry name" value="LIPIN"/>
</dbReference>
<organism evidence="7 8">
    <name type="scientific">Cinnamomum micranthum f. kanehirae</name>
    <dbReference type="NCBI Taxonomy" id="337451"/>
    <lineage>
        <taxon>Eukaryota</taxon>
        <taxon>Viridiplantae</taxon>
        <taxon>Streptophyta</taxon>
        <taxon>Embryophyta</taxon>
        <taxon>Tracheophyta</taxon>
        <taxon>Spermatophyta</taxon>
        <taxon>Magnoliopsida</taxon>
        <taxon>Magnoliidae</taxon>
        <taxon>Laurales</taxon>
        <taxon>Lauraceae</taxon>
        <taxon>Cinnamomum</taxon>
    </lineage>
</organism>
<proteinExistence type="inferred from homology"/>
<evidence type="ECO:0000256" key="3">
    <source>
        <dbReference type="ARBA" id="ARBA00012638"/>
    </source>
</evidence>
<feature type="region of interest" description="Disordered" evidence="5">
    <location>
        <begin position="94"/>
        <end position="121"/>
    </location>
</feature>
<evidence type="ECO:0000313" key="8">
    <source>
        <dbReference type="Proteomes" id="UP000283530"/>
    </source>
</evidence>
<protein>
    <recommendedName>
        <fullName evidence="3">phosphatidate phosphatase</fullName>
        <ecNumber evidence="3">3.1.3.4</ecNumber>
    </recommendedName>
</protein>
<evidence type="ECO:0000256" key="1">
    <source>
        <dbReference type="ARBA" id="ARBA00001946"/>
    </source>
</evidence>
<dbReference type="SUPFAM" id="SSF56784">
    <property type="entry name" value="HAD-like"/>
    <property type="match status" value="1"/>
</dbReference>
<dbReference type="AlphaFoldDB" id="A0A3S3N0W2"/>
<dbReference type="SMART" id="SM00775">
    <property type="entry name" value="LNS2"/>
    <property type="match status" value="1"/>
</dbReference>
<comment type="caution">
    <text evidence="7">The sequence shown here is derived from an EMBL/GenBank/DDBJ whole genome shotgun (WGS) entry which is preliminary data.</text>
</comment>
<evidence type="ECO:0000313" key="7">
    <source>
        <dbReference type="EMBL" id="RWR90064.1"/>
    </source>
</evidence>
<comment type="similarity">
    <text evidence="2">Belongs to the lipin family.</text>
</comment>
<feature type="region of interest" description="Disordered" evidence="5">
    <location>
        <begin position="299"/>
        <end position="336"/>
    </location>
</feature>
<reference evidence="7 8" key="1">
    <citation type="journal article" date="2019" name="Nat. Plants">
        <title>Stout camphor tree genome fills gaps in understanding of flowering plant genome evolution.</title>
        <authorList>
            <person name="Chaw S.M."/>
            <person name="Liu Y.C."/>
            <person name="Wu Y.W."/>
            <person name="Wang H.Y."/>
            <person name="Lin C.I."/>
            <person name="Wu C.S."/>
            <person name="Ke H.M."/>
            <person name="Chang L.Y."/>
            <person name="Hsu C.Y."/>
            <person name="Yang H.T."/>
            <person name="Sudianto E."/>
            <person name="Hsu M.H."/>
            <person name="Wu K.P."/>
            <person name="Wang L.N."/>
            <person name="Leebens-Mack J.H."/>
            <person name="Tsai I.J."/>
        </authorList>
    </citation>
    <scope>NUCLEOTIDE SEQUENCE [LARGE SCALE GENOMIC DNA]</scope>
    <source>
        <strain evidence="8">cv. Chaw 1501</strain>
        <tissue evidence="7">Young leaves</tissue>
    </source>
</reference>
<dbReference type="Pfam" id="PF08235">
    <property type="entry name" value="LNS2"/>
    <property type="match status" value="1"/>
</dbReference>
<dbReference type="InterPro" id="IPR013209">
    <property type="entry name" value="LNS2"/>
</dbReference>
<dbReference type="InterPro" id="IPR031315">
    <property type="entry name" value="LNS2/PITP"/>
</dbReference>
<dbReference type="OrthoDB" id="4567at2759"/>
<feature type="domain" description="LNS2/PITP" evidence="6">
    <location>
        <begin position="1039"/>
        <end position="1195"/>
    </location>
</feature>
<feature type="compositionally biased region" description="Polar residues" evidence="5">
    <location>
        <begin position="323"/>
        <end position="336"/>
    </location>
</feature>
<evidence type="ECO:0000256" key="5">
    <source>
        <dbReference type="SAM" id="MobiDB-lite"/>
    </source>
</evidence>